<feature type="transmembrane region" description="Helical" evidence="6">
    <location>
        <begin position="350"/>
        <end position="381"/>
    </location>
</feature>
<reference evidence="8 9" key="1">
    <citation type="submission" date="2017-05" db="EMBL/GenBank/DDBJ databases">
        <authorList>
            <person name="Varghese N."/>
            <person name="Submissions S."/>
        </authorList>
    </citation>
    <scope>NUCLEOTIDE SEQUENCE [LARGE SCALE GENOMIC DNA]</scope>
    <source>
        <strain evidence="8 9">DSM 29734</strain>
    </source>
</reference>
<accession>A0ABY1NLU9</accession>
<feature type="domain" description="Major facilitator superfamily (MFS) profile" evidence="7">
    <location>
        <begin position="9"/>
        <end position="386"/>
    </location>
</feature>
<feature type="transmembrane region" description="Helical" evidence="6">
    <location>
        <begin position="45"/>
        <end position="67"/>
    </location>
</feature>
<dbReference type="InterPro" id="IPR020846">
    <property type="entry name" value="MFS_dom"/>
</dbReference>
<evidence type="ECO:0000313" key="9">
    <source>
        <dbReference type="Proteomes" id="UP001157961"/>
    </source>
</evidence>
<feature type="transmembrane region" description="Helical" evidence="6">
    <location>
        <begin position="107"/>
        <end position="124"/>
    </location>
</feature>
<evidence type="ECO:0000256" key="1">
    <source>
        <dbReference type="ARBA" id="ARBA00004651"/>
    </source>
</evidence>
<evidence type="ECO:0000256" key="4">
    <source>
        <dbReference type="ARBA" id="ARBA00022989"/>
    </source>
</evidence>
<dbReference type="Gene3D" id="1.20.1250.20">
    <property type="entry name" value="MFS general substrate transporter like domains"/>
    <property type="match status" value="1"/>
</dbReference>
<dbReference type="SUPFAM" id="SSF103473">
    <property type="entry name" value="MFS general substrate transporter"/>
    <property type="match status" value="1"/>
</dbReference>
<dbReference type="Pfam" id="PF07690">
    <property type="entry name" value="MFS_1"/>
    <property type="match status" value="1"/>
</dbReference>
<evidence type="ECO:0000256" key="2">
    <source>
        <dbReference type="ARBA" id="ARBA00022475"/>
    </source>
</evidence>
<feature type="transmembrane region" description="Helical" evidence="6">
    <location>
        <begin position="247"/>
        <end position="268"/>
    </location>
</feature>
<keyword evidence="9" id="KW-1185">Reference proteome</keyword>
<dbReference type="PANTHER" id="PTHR43124:SF3">
    <property type="entry name" value="CHLORAMPHENICOL EFFLUX PUMP RV0191"/>
    <property type="match status" value="1"/>
</dbReference>
<gene>
    <name evidence="8" type="ORF">SAMN06265373_102224</name>
</gene>
<dbReference type="InterPro" id="IPR011701">
    <property type="entry name" value="MFS"/>
</dbReference>
<feature type="transmembrane region" description="Helical" evidence="6">
    <location>
        <begin position="79"/>
        <end position="101"/>
    </location>
</feature>
<comment type="subcellular location">
    <subcellularLocation>
        <location evidence="1">Cell membrane</location>
        <topology evidence="1">Multi-pass membrane protein</topology>
    </subcellularLocation>
</comment>
<evidence type="ECO:0000256" key="3">
    <source>
        <dbReference type="ARBA" id="ARBA00022692"/>
    </source>
</evidence>
<feature type="transmembrane region" description="Helical" evidence="6">
    <location>
        <begin position="280"/>
        <end position="311"/>
    </location>
</feature>
<evidence type="ECO:0000256" key="6">
    <source>
        <dbReference type="SAM" id="Phobius"/>
    </source>
</evidence>
<sequence length="388" mass="40642">MSKQQSMLPVVVIWLAGVGAAGQFAKISVTFDHVGNAYPEAGARLGFALSILGLAGIFLGVVAGVLATKIGMRRTLIGGLGLSAAVSFVQALGLSFDAFLLSRVIEGLAHLAIVVAAPTLIAKVSPPEKRAFSLTLWGTFFGVAFALFAWVGRPLVEVFGLNAMYFAHGVWMAASVLGVATIGLPDERAFEVTDALLTLGGVLKQHWVVYRSPFMNAAAVGWLFYTFCFVSLLTLLPPFIAPEWRTFTVGAMPLMSMISSMTLGVWLLRFWRTVHVIQTGFLISAGAALALILVPGSPFACLVLAGALGLIQGASFALVPELNDTAADRANANGVFAQAGNFGNTIGTPILLAVVAVSGYGGLMLVSAILLLIGAALHLVLERARARA</sequence>
<proteinExistence type="predicted"/>
<name>A0ABY1NLU9_9RHOB</name>
<comment type="caution">
    <text evidence="8">The sequence shown here is derived from an EMBL/GenBank/DDBJ whole genome shotgun (WGS) entry which is preliminary data.</text>
</comment>
<keyword evidence="4 6" id="KW-1133">Transmembrane helix</keyword>
<feature type="transmembrane region" description="Helical" evidence="6">
    <location>
        <begin position="214"/>
        <end position="235"/>
    </location>
</feature>
<dbReference type="Proteomes" id="UP001157961">
    <property type="component" value="Unassembled WGS sequence"/>
</dbReference>
<dbReference type="RefSeq" id="WP_283424982.1">
    <property type="nucleotide sequence ID" value="NZ_FXTY01000002.1"/>
</dbReference>
<protein>
    <submittedName>
        <fullName evidence="8">Predicted arabinose efflux permease, MFS family</fullName>
    </submittedName>
</protein>
<keyword evidence="3 6" id="KW-0812">Transmembrane</keyword>
<keyword evidence="2" id="KW-1003">Cell membrane</keyword>
<organism evidence="8 9">
    <name type="scientific">Shimia sagamensis</name>
    <dbReference type="NCBI Taxonomy" id="1566352"/>
    <lineage>
        <taxon>Bacteria</taxon>
        <taxon>Pseudomonadati</taxon>
        <taxon>Pseudomonadota</taxon>
        <taxon>Alphaproteobacteria</taxon>
        <taxon>Rhodobacterales</taxon>
        <taxon>Roseobacteraceae</taxon>
    </lineage>
</organism>
<feature type="transmembrane region" description="Helical" evidence="6">
    <location>
        <begin position="163"/>
        <end position="184"/>
    </location>
</feature>
<feature type="transmembrane region" description="Helical" evidence="6">
    <location>
        <begin position="131"/>
        <end position="151"/>
    </location>
</feature>
<dbReference type="InterPro" id="IPR036259">
    <property type="entry name" value="MFS_trans_sf"/>
</dbReference>
<evidence type="ECO:0000313" key="8">
    <source>
        <dbReference type="EMBL" id="SMP11007.1"/>
    </source>
</evidence>
<keyword evidence="5 6" id="KW-0472">Membrane</keyword>
<evidence type="ECO:0000256" key="5">
    <source>
        <dbReference type="ARBA" id="ARBA00023136"/>
    </source>
</evidence>
<dbReference type="PANTHER" id="PTHR43124">
    <property type="entry name" value="PURINE EFFLUX PUMP PBUE"/>
    <property type="match status" value="1"/>
</dbReference>
<evidence type="ECO:0000259" key="7">
    <source>
        <dbReference type="PROSITE" id="PS50850"/>
    </source>
</evidence>
<dbReference type="EMBL" id="FXTY01000002">
    <property type="protein sequence ID" value="SMP11007.1"/>
    <property type="molecule type" value="Genomic_DNA"/>
</dbReference>
<dbReference type="PROSITE" id="PS50850">
    <property type="entry name" value="MFS"/>
    <property type="match status" value="1"/>
</dbReference>
<dbReference type="InterPro" id="IPR050189">
    <property type="entry name" value="MFS_Efflux_Transporters"/>
</dbReference>